<evidence type="ECO:0000313" key="1">
    <source>
        <dbReference type="EMBL" id="ACO33093.1"/>
    </source>
</evidence>
<proteinExistence type="predicted"/>
<dbReference type="InParanoid" id="C1F8Y8"/>
<gene>
    <name evidence="1" type="ordered locus">ACP_2050</name>
</gene>
<name>C1F8Y8_ACIC5</name>
<organism evidence="1 2">
    <name type="scientific">Acidobacterium capsulatum (strain ATCC 51196 / DSM 11244 / BCRC 80197 / JCM 7670 / NBRC 15755 / NCIMB 13165 / 161)</name>
    <dbReference type="NCBI Taxonomy" id="240015"/>
    <lineage>
        <taxon>Bacteria</taxon>
        <taxon>Pseudomonadati</taxon>
        <taxon>Acidobacteriota</taxon>
        <taxon>Terriglobia</taxon>
        <taxon>Terriglobales</taxon>
        <taxon>Acidobacteriaceae</taxon>
        <taxon>Acidobacterium</taxon>
    </lineage>
</organism>
<dbReference type="AlphaFoldDB" id="C1F8Y8"/>
<keyword evidence="2" id="KW-1185">Reference proteome</keyword>
<protein>
    <submittedName>
        <fullName evidence="1">Conserved domain protein</fullName>
    </submittedName>
</protein>
<dbReference type="STRING" id="240015.ACP_2050"/>
<evidence type="ECO:0000313" key="2">
    <source>
        <dbReference type="Proteomes" id="UP000002207"/>
    </source>
</evidence>
<dbReference type="Proteomes" id="UP000002207">
    <property type="component" value="Chromosome"/>
</dbReference>
<accession>C1F8Y8</accession>
<sequence length="404" mass="43670">MKSASSHKTSSENLGLINLGLPRPSKLSRRATHLNQWREKRMRLSRIAFVLSLAALLTPAVFAQARAVPGTVNYVEGTASINGRAIHPHAIGSEAVREGQFLSTDQKSRAEMLLTPGTFLRLGHGSSLQMISPDLTRTQVRLTEGKAMIEVLQLFKENMLLVTEDGVTTRIVKPGLYEFDAHAGIVRTFDGRALAFVRPNDPHHPVVVRTSHEFLIPPQAASGSVPPSVKLKAQHFDRKQEETTDALYGWSSLRARYLAQANISLAYQYAGYGGFNPGWYWNPYLWGYTWMPGGGMFWDPFGWGFYSPWWVYGGYPIYGGGYYGGGYYGRGGYIPPYNNAHGNFGPGHNFTGGPRPAFGTGRSGGPMPAFNGGGFHAGAVGGGGFHGGAIGGGGFHAGGGGIHH</sequence>
<reference evidence="1 2" key="1">
    <citation type="journal article" date="2009" name="Appl. Environ. Microbiol.">
        <title>Three genomes from the phylum Acidobacteria provide insight into the lifestyles of these microorganisms in soils.</title>
        <authorList>
            <person name="Ward N.L."/>
            <person name="Challacombe J.F."/>
            <person name="Janssen P.H."/>
            <person name="Henrissat B."/>
            <person name="Coutinho P.M."/>
            <person name="Wu M."/>
            <person name="Xie G."/>
            <person name="Haft D.H."/>
            <person name="Sait M."/>
            <person name="Badger J."/>
            <person name="Barabote R.D."/>
            <person name="Bradley B."/>
            <person name="Brettin T.S."/>
            <person name="Brinkac L.M."/>
            <person name="Bruce D."/>
            <person name="Creasy T."/>
            <person name="Daugherty S.C."/>
            <person name="Davidsen T.M."/>
            <person name="DeBoy R.T."/>
            <person name="Detter J.C."/>
            <person name="Dodson R.J."/>
            <person name="Durkin A.S."/>
            <person name="Ganapathy A."/>
            <person name="Gwinn-Giglio M."/>
            <person name="Han C.S."/>
            <person name="Khouri H."/>
            <person name="Kiss H."/>
            <person name="Kothari S.P."/>
            <person name="Madupu R."/>
            <person name="Nelson K.E."/>
            <person name="Nelson W.C."/>
            <person name="Paulsen I."/>
            <person name="Penn K."/>
            <person name="Ren Q."/>
            <person name="Rosovitz M.J."/>
            <person name="Selengut J.D."/>
            <person name="Shrivastava S."/>
            <person name="Sullivan S.A."/>
            <person name="Tapia R."/>
            <person name="Thompson L.S."/>
            <person name="Watkins K.L."/>
            <person name="Yang Q."/>
            <person name="Yu C."/>
            <person name="Zafar N."/>
            <person name="Zhou L."/>
            <person name="Kuske C.R."/>
        </authorList>
    </citation>
    <scope>NUCLEOTIDE SEQUENCE [LARGE SCALE GENOMIC DNA]</scope>
    <source>
        <strain evidence="2">ATCC 51196 / DSM 11244 / BCRC 80197 / JCM 7670 / NBRC 15755 / NCIMB 13165 / 161</strain>
    </source>
</reference>
<dbReference type="KEGG" id="aca:ACP_2050"/>
<dbReference type="eggNOG" id="COG3712">
    <property type="taxonomic scope" value="Bacteria"/>
</dbReference>
<dbReference type="EMBL" id="CP001472">
    <property type="protein sequence ID" value="ACO33093.1"/>
    <property type="molecule type" value="Genomic_DNA"/>
</dbReference>
<dbReference type="HOGENOM" id="CLU_680829_0_0_0"/>